<keyword evidence="8" id="KW-1185">Reference proteome</keyword>
<gene>
    <name evidence="7" type="primary">sigE_2</name>
    <name evidence="7" type="ORF">FILTAD_03083</name>
</gene>
<keyword evidence="3" id="KW-0731">Sigma factor</keyword>
<dbReference type="InterPro" id="IPR014284">
    <property type="entry name" value="RNA_pol_sigma-70_dom"/>
</dbReference>
<dbReference type="OrthoDB" id="9784984at2"/>
<dbReference type="InterPro" id="IPR013324">
    <property type="entry name" value="RNA_pol_sigma_r3/r4-like"/>
</dbReference>
<dbReference type="AlphaFoldDB" id="A0A3P5XGC2"/>
<evidence type="ECO:0000256" key="3">
    <source>
        <dbReference type="ARBA" id="ARBA00023082"/>
    </source>
</evidence>
<dbReference type="GO" id="GO:0006352">
    <property type="term" value="P:DNA-templated transcription initiation"/>
    <property type="evidence" value="ECO:0007669"/>
    <property type="project" value="InterPro"/>
</dbReference>
<dbReference type="PANTHER" id="PTHR43133">
    <property type="entry name" value="RNA POLYMERASE ECF-TYPE SIGMA FACTO"/>
    <property type="match status" value="1"/>
</dbReference>
<evidence type="ECO:0000256" key="1">
    <source>
        <dbReference type="ARBA" id="ARBA00010641"/>
    </source>
</evidence>
<dbReference type="GO" id="GO:0016987">
    <property type="term" value="F:sigma factor activity"/>
    <property type="evidence" value="ECO:0007669"/>
    <property type="project" value="UniProtKB-KW"/>
</dbReference>
<dbReference type="Proteomes" id="UP000270468">
    <property type="component" value="Unassembled WGS sequence"/>
</dbReference>
<protein>
    <submittedName>
        <fullName evidence="7">ECF RNA polymerase sigma factor SigE</fullName>
    </submittedName>
</protein>
<evidence type="ECO:0000256" key="2">
    <source>
        <dbReference type="ARBA" id="ARBA00023015"/>
    </source>
</evidence>
<dbReference type="NCBIfam" id="TIGR02937">
    <property type="entry name" value="sigma70-ECF"/>
    <property type="match status" value="1"/>
</dbReference>
<dbReference type="Pfam" id="PF08281">
    <property type="entry name" value="Sigma70_r4_2"/>
    <property type="match status" value="1"/>
</dbReference>
<dbReference type="Gene3D" id="1.10.10.10">
    <property type="entry name" value="Winged helix-like DNA-binding domain superfamily/Winged helix DNA-binding domain"/>
    <property type="match status" value="1"/>
</dbReference>
<dbReference type="SUPFAM" id="SSF88659">
    <property type="entry name" value="Sigma3 and sigma4 domains of RNA polymerase sigma factors"/>
    <property type="match status" value="1"/>
</dbReference>
<dbReference type="InterPro" id="IPR007627">
    <property type="entry name" value="RNA_pol_sigma70_r2"/>
</dbReference>
<evidence type="ECO:0000313" key="7">
    <source>
        <dbReference type="EMBL" id="VDC33906.1"/>
    </source>
</evidence>
<comment type="similarity">
    <text evidence="1">Belongs to the sigma-70 factor family. ECF subfamily.</text>
</comment>
<dbReference type="EMBL" id="UXAV01000069">
    <property type="protein sequence ID" value="VDC33906.1"/>
    <property type="molecule type" value="Genomic_DNA"/>
</dbReference>
<dbReference type="InterPro" id="IPR013325">
    <property type="entry name" value="RNA_pol_sigma_r2"/>
</dbReference>
<feature type="domain" description="RNA polymerase sigma factor 70 region 4 type 2" evidence="6">
    <location>
        <begin position="106"/>
        <end position="155"/>
    </location>
</feature>
<keyword evidence="4" id="KW-0804">Transcription</keyword>
<organism evidence="7 8">
    <name type="scientific">Filibacter tadaridae</name>
    <dbReference type="NCBI Taxonomy" id="2483811"/>
    <lineage>
        <taxon>Bacteria</taxon>
        <taxon>Bacillati</taxon>
        <taxon>Bacillota</taxon>
        <taxon>Bacilli</taxon>
        <taxon>Bacillales</taxon>
        <taxon>Caryophanaceae</taxon>
        <taxon>Filibacter</taxon>
    </lineage>
</organism>
<dbReference type="RefSeq" id="WP_124071883.1">
    <property type="nucleotide sequence ID" value="NZ_CBCRXF010000036.1"/>
</dbReference>
<sequence length="165" mass="20077">MNNLDDLKSLNTELNIVYRYLRKLKISHEDAEDIVQETAYKFLQYYDSIRTPKIRSWLIRVAINYHHDQYRKNNRVMLDLKEDQVKTLLKDLPEEILLSNERLSDIEYILSKLKPTYRELLLLKYIWDLKYDEISEILDMKVNTVKTSLFRARKQFAKLYREANR</sequence>
<dbReference type="PANTHER" id="PTHR43133:SF51">
    <property type="entry name" value="RNA POLYMERASE SIGMA FACTOR"/>
    <property type="match status" value="1"/>
</dbReference>
<dbReference type="CDD" id="cd06171">
    <property type="entry name" value="Sigma70_r4"/>
    <property type="match status" value="1"/>
</dbReference>
<evidence type="ECO:0000259" key="6">
    <source>
        <dbReference type="Pfam" id="PF08281"/>
    </source>
</evidence>
<accession>A0A3P5XGC2</accession>
<name>A0A3P5XGC2_9BACL</name>
<dbReference type="InterPro" id="IPR036388">
    <property type="entry name" value="WH-like_DNA-bd_sf"/>
</dbReference>
<dbReference type="Gene3D" id="1.10.1740.10">
    <property type="match status" value="1"/>
</dbReference>
<proteinExistence type="inferred from homology"/>
<evidence type="ECO:0000256" key="4">
    <source>
        <dbReference type="ARBA" id="ARBA00023163"/>
    </source>
</evidence>
<dbReference type="Pfam" id="PF04542">
    <property type="entry name" value="Sigma70_r2"/>
    <property type="match status" value="1"/>
</dbReference>
<reference evidence="7 8" key="1">
    <citation type="submission" date="2018-11" db="EMBL/GenBank/DDBJ databases">
        <authorList>
            <person name="Criscuolo A."/>
        </authorList>
    </citation>
    <scope>NUCLEOTIDE SEQUENCE [LARGE SCALE GENOMIC DNA]</scope>
    <source>
        <strain evidence="7">ATB-66</strain>
    </source>
</reference>
<evidence type="ECO:0000259" key="5">
    <source>
        <dbReference type="Pfam" id="PF04542"/>
    </source>
</evidence>
<keyword evidence="2" id="KW-0805">Transcription regulation</keyword>
<dbReference type="InterPro" id="IPR013249">
    <property type="entry name" value="RNA_pol_sigma70_r4_t2"/>
</dbReference>
<feature type="domain" description="RNA polymerase sigma-70 region 2" evidence="5">
    <location>
        <begin position="14"/>
        <end position="75"/>
    </location>
</feature>
<dbReference type="InterPro" id="IPR039425">
    <property type="entry name" value="RNA_pol_sigma-70-like"/>
</dbReference>
<evidence type="ECO:0000313" key="8">
    <source>
        <dbReference type="Proteomes" id="UP000270468"/>
    </source>
</evidence>
<dbReference type="SUPFAM" id="SSF88946">
    <property type="entry name" value="Sigma2 domain of RNA polymerase sigma factors"/>
    <property type="match status" value="1"/>
</dbReference>
<dbReference type="GO" id="GO:0003677">
    <property type="term" value="F:DNA binding"/>
    <property type="evidence" value="ECO:0007669"/>
    <property type="project" value="InterPro"/>
</dbReference>